<reference evidence="4 5" key="1">
    <citation type="journal article" date="2016" name="Int. J. Syst. Evol. Microbiol.">
        <title>Oceanobacillus halophilus sp. nov., a novel moderately halophilic bacterium from a hypersaline lake.</title>
        <authorList>
            <person name="Amoozegar M.A."/>
            <person name="Bagheri M."/>
            <person name="Makhdoumi A."/>
            <person name="Nikou M.M."/>
            <person name="Fazeli S.A.S."/>
            <person name="Schumann P."/>
            <person name="Sproer C."/>
            <person name="Sanchez-Porro C."/>
            <person name="Ventosa A."/>
        </authorList>
    </citation>
    <scope>NUCLEOTIDE SEQUENCE [LARGE SCALE GENOMIC DNA]</scope>
    <source>
        <strain evidence="4 5">DSM 23996</strain>
    </source>
</reference>
<feature type="domain" description="SGNH hydrolase-type esterase" evidence="3">
    <location>
        <begin position="100"/>
        <end position="289"/>
    </location>
</feature>
<dbReference type="GO" id="GO:0004622">
    <property type="term" value="F:phosphatidylcholine lysophospholipase activity"/>
    <property type="evidence" value="ECO:0007669"/>
    <property type="project" value="TreeGrafter"/>
</dbReference>
<protein>
    <recommendedName>
        <fullName evidence="3">SGNH hydrolase-type esterase domain-containing protein</fullName>
    </recommendedName>
</protein>
<evidence type="ECO:0000256" key="2">
    <source>
        <dbReference type="SAM" id="Phobius"/>
    </source>
</evidence>
<comment type="caution">
    <text evidence="4">The sequence shown here is derived from an EMBL/GenBank/DDBJ whole genome shotgun (WGS) entry which is preliminary data.</text>
</comment>
<dbReference type="InterPro" id="IPR051532">
    <property type="entry name" value="Ester_Hydrolysis_Enzymes"/>
</dbReference>
<dbReference type="InterPro" id="IPR013830">
    <property type="entry name" value="SGNH_hydro"/>
</dbReference>
<dbReference type="AlphaFoldDB" id="A0A494ZXK7"/>
<organism evidence="4 5">
    <name type="scientific">Oceanobacillus halophilus</name>
    <dbReference type="NCBI Taxonomy" id="930130"/>
    <lineage>
        <taxon>Bacteria</taxon>
        <taxon>Bacillati</taxon>
        <taxon>Bacillota</taxon>
        <taxon>Bacilli</taxon>
        <taxon>Bacillales</taxon>
        <taxon>Bacillaceae</taxon>
        <taxon>Oceanobacillus</taxon>
    </lineage>
</organism>
<keyword evidence="2" id="KW-0472">Membrane</keyword>
<feature type="transmembrane region" description="Helical" evidence="2">
    <location>
        <begin position="5"/>
        <end position="26"/>
    </location>
</feature>
<dbReference type="CDD" id="cd04506">
    <property type="entry name" value="SGNH_hydrolase_YpmR_like"/>
    <property type="match status" value="1"/>
</dbReference>
<feature type="compositionally biased region" description="Acidic residues" evidence="1">
    <location>
        <begin position="52"/>
        <end position="70"/>
    </location>
</feature>
<accession>A0A494ZXK7</accession>
<dbReference type="PANTHER" id="PTHR30383:SF27">
    <property type="entry name" value="SPORE GERMINATION LIPASE LIPC"/>
    <property type="match status" value="1"/>
</dbReference>
<gene>
    <name evidence="4" type="ORF">D8M06_13455</name>
</gene>
<proteinExistence type="predicted"/>
<dbReference type="RefSeq" id="WP_121204925.1">
    <property type="nucleotide sequence ID" value="NZ_RBZP01000012.1"/>
</dbReference>
<evidence type="ECO:0000313" key="4">
    <source>
        <dbReference type="EMBL" id="RKQ31494.1"/>
    </source>
</evidence>
<dbReference type="Gene3D" id="3.40.50.1110">
    <property type="entry name" value="SGNH hydrolase"/>
    <property type="match status" value="1"/>
</dbReference>
<dbReference type="OrthoDB" id="252349at2"/>
<keyword evidence="2" id="KW-0812">Transmembrane</keyword>
<name>A0A494ZXK7_9BACI</name>
<dbReference type="Proteomes" id="UP000269301">
    <property type="component" value="Unassembled WGS sequence"/>
</dbReference>
<dbReference type="Pfam" id="PF13472">
    <property type="entry name" value="Lipase_GDSL_2"/>
    <property type="match status" value="1"/>
</dbReference>
<feature type="region of interest" description="Disordered" evidence="1">
    <location>
        <begin position="52"/>
        <end position="77"/>
    </location>
</feature>
<dbReference type="PANTHER" id="PTHR30383">
    <property type="entry name" value="THIOESTERASE 1/PROTEASE 1/LYSOPHOSPHOLIPASE L1"/>
    <property type="match status" value="1"/>
</dbReference>
<evidence type="ECO:0000313" key="5">
    <source>
        <dbReference type="Proteomes" id="UP000269301"/>
    </source>
</evidence>
<dbReference type="EMBL" id="RBZP01000012">
    <property type="protein sequence ID" value="RKQ31494.1"/>
    <property type="molecule type" value="Genomic_DNA"/>
</dbReference>
<keyword evidence="5" id="KW-1185">Reference proteome</keyword>
<dbReference type="SUPFAM" id="SSF52266">
    <property type="entry name" value="SGNH hydrolase"/>
    <property type="match status" value="1"/>
</dbReference>
<dbReference type="InterPro" id="IPR036514">
    <property type="entry name" value="SGNH_hydro_sf"/>
</dbReference>
<sequence length="304" mass="34940">MKHKLFYIIGSILLGIAIILILFNVLNSDDSPSQQALLEDIEIIEEQAEEEQIMEEEPVMEVPEEEDQQDNPEPKDFPERISEVVQSTIEFFKNNIHIVAIGDSLTQGVGDSTNRGGYIGILERTINQNKEIAEFENFGKRGQRSAQLLNRMDNEEVTSAISKADIVLITIGANDIMQVAKENIMNLTLHDFIEQRVSYENNLQEIVTKIQNVNEDTNIYLVGFYNPFEKYFQDIKELDMIVETYNSTTRTIAEEHPNVTFIPTVDLFQDAEINLFAEDNFHPNYHGYHRIAERVLNHITNEES</sequence>
<evidence type="ECO:0000259" key="3">
    <source>
        <dbReference type="Pfam" id="PF13472"/>
    </source>
</evidence>
<keyword evidence="2" id="KW-1133">Transmembrane helix</keyword>
<evidence type="ECO:0000256" key="1">
    <source>
        <dbReference type="SAM" id="MobiDB-lite"/>
    </source>
</evidence>